<dbReference type="GO" id="GO:0016787">
    <property type="term" value="F:hydrolase activity"/>
    <property type="evidence" value="ECO:0007669"/>
    <property type="project" value="UniProtKB-KW"/>
</dbReference>
<organism evidence="2 3">
    <name type="scientific">Pleomassaria siparia CBS 279.74</name>
    <dbReference type="NCBI Taxonomy" id="1314801"/>
    <lineage>
        <taxon>Eukaryota</taxon>
        <taxon>Fungi</taxon>
        <taxon>Dikarya</taxon>
        <taxon>Ascomycota</taxon>
        <taxon>Pezizomycotina</taxon>
        <taxon>Dothideomycetes</taxon>
        <taxon>Pleosporomycetidae</taxon>
        <taxon>Pleosporales</taxon>
        <taxon>Pleomassariaceae</taxon>
        <taxon>Pleomassaria</taxon>
    </lineage>
</organism>
<feature type="domain" description="AB hydrolase-1" evidence="1">
    <location>
        <begin position="6"/>
        <end position="251"/>
    </location>
</feature>
<protein>
    <submittedName>
        <fullName evidence="2">Alpha/beta-hydrolase</fullName>
    </submittedName>
</protein>
<evidence type="ECO:0000313" key="2">
    <source>
        <dbReference type="EMBL" id="KAF2709781.1"/>
    </source>
</evidence>
<proteinExistence type="predicted"/>
<evidence type="ECO:0000313" key="3">
    <source>
        <dbReference type="Proteomes" id="UP000799428"/>
    </source>
</evidence>
<dbReference type="Pfam" id="PF12697">
    <property type="entry name" value="Abhydrolase_6"/>
    <property type="match status" value="1"/>
</dbReference>
<name>A0A6G1KBG8_9PLEO</name>
<keyword evidence="3" id="KW-1185">Reference proteome</keyword>
<sequence>MSKPSIILVPGSFSFPELYDTVVNPIKGKGYEIKALHYPSVGLKTGPREGTPPTMYDDAAFIAKETEKLADEGKDVVIVAHSYGGVPTTESTKGLSKGEREKAGKKGGIVKLAYLTCLVPPVGTAAASMLADVPAENKINLKVGEDGWMRHEDIAPTAAIVFSDLPPEEGQAWIRSFSAHSAASFGSELTHPGYKDIPAAWLLCEKDLCIPAKTQREAIAMIEKISGTKVDVTSVQKDHVPHATEPELVVDWILKVVESV</sequence>
<accession>A0A6G1KBG8</accession>
<dbReference type="InterPro" id="IPR000073">
    <property type="entry name" value="AB_hydrolase_1"/>
</dbReference>
<dbReference type="InterPro" id="IPR029058">
    <property type="entry name" value="AB_hydrolase_fold"/>
</dbReference>
<dbReference type="SUPFAM" id="SSF53474">
    <property type="entry name" value="alpha/beta-Hydrolases"/>
    <property type="match status" value="1"/>
</dbReference>
<dbReference type="Gene3D" id="3.40.50.1820">
    <property type="entry name" value="alpha/beta hydrolase"/>
    <property type="match status" value="1"/>
</dbReference>
<dbReference type="Proteomes" id="UP000799428">
    <property type="component" value="Unassembled WGS sequence"/>
</dbReference>
<evidence type="ECO:0000259" key="1">
    <source>
        <dbReference type="Pfam" id="PF12697"/>
    </source>
</evidence>
<dbReference type="InterPro" id="IPR052897">
    <property type="entry name" value="Sec-Metab_Biosynth_Hydrolase"/>
</dbReference>
<keyword evidence="2" id="KW-0378">Hydrolase</keyword>
<gene>
    <name evidence="2" type="ORF">K504DRAFT_467722</name>
</gene>
<dbReference type="AlphaFoldDB" id="A0A6G1KBG8"/>
<dbReference type="PANTHER" id="PTHR37017:SF11">
    <property type="entry name" value="ESTERASE_LIPASE_THIOESTERASE DOMAIN-CONTAINING PROTEIN"/>
    <property type="match status" value="1"/>
</dbReference>
<dbReference type="EMBL" id="MU005770">
    <property type="protein sequence ID" value="KAF2709781.1"/>
    <property type="molecule type" value="Genomic_DNA"/>
</dbReference>
<reference evidence="2" key="1">
    <citation type="journal article" date="2020" name="Stud. Mycol.">
        <title>101 Dothideomycetes genomes: a test case for predicting lifestyles and emergence of pathogens.</title>
        <authorList>
            <person name="Haridas S."/>
            <person name="Albert R."/>
            <person name="Binder M."/>
            <person name="Bloem J."/>
            <person name="Labutti K."/>
            <person name="Salamov A."/>
            <person name="Andreopoulos B."/>
            <person name="Baker S."/>
            <person name="Barry K."/>
            <person name="Bills G."/>
            <person name="Bluhm B."/>
            <person name="Cannon C."/>
            <person name="Castanera R."/>
            <person name="Culley D."/>
            <person name="Daum C."/>
            <person name="Ezra D."/>
            <person name="Gonzalez J."/>
            <person name="Henrissat B."/>
            <person name="Kuo A."/>
            <person name="Liang C."/>
            <person name="Lipzen A."/>
            <person name="Lutzoni F."/>
            <person name="Magnuson J."/>
            <person name="Mondo S."/>
            <person name="Nolan M."/>
            <person name="Ohm R."/>
            <person name="Pangilinan J."/>
            <person name="Park H.-J."/>
            <person name="Ramirez L."/>
            <person name="Alfaro M."/>
            <person name="Sun H."/>
            <person name="Tritt A."/>
            <person name="Yoshinaga Y."/>
            <person name="Zwiers L.-H."/>
            <person name="Turgeon B."/>
            <person name="Goodwin S."/>
            <person name="Spatafora J."/>
            <person name="Crous P."/>
            <person name="Grigoriev I."/>
        </authorList>
    </citation>
    <scope>NUCLEOTIDE SEQUENCE</scope>
    <source>
        <strain evidence="2">CBS 279.74</strain>
    </source>
</reference>
<dbReference type="PANTHER" id="PTHR37017">
    <property type="entry name" value="AB HYDROLASE-1 DOMAIN-CONTAINING PROTEIN-RELATED"/>
    <property type="match status" value="1"/>
</dbReference>
<dbReference type="OrthoDB" id="1263307at2759"/>